<keyword evidence="6 7" id="KW-0472">Membrane</keyword>
<dbReference type="InterPro" id="IPR050901">
    <property type="entry name" value="BP-dep_ABC_trans_perm"/>
</dbReference>
<feature type="transmembrane region" description="Helical" evidence="7">
    <location>
        <begin position="108"/>
        <end position="129"/>
    </location>
</feature>
<dbReference type="PATRIC" id="fig|1123501.6.peg.1503"/>
<feature type="transmembrane region" description="Helical" evidence="7">
    <location>
        <begin position="189"/>
        <end position="211"/>
    </location>
</feature>
<dbReference type="AlphaFoldDB" id="A0A0D0QC21"/>
<organism evidence="9 10">
    <name type="scientific">Wenxinia marina DSM 24838</name>
    <dbReference type="NCBI Taxonomy" id="1123501"/>
    <lineage>
        <taxon>Bacteria</taxon>
        <taxon>Pseudomonadati</taxon>
        <taxon>Pseudomonadota</taxon>
        <taxon>Alphaproteobacteria</taxon>
        <taxon>Rhodobacterales</taxon>
        <taxon>Roseobacteraceae</taxon>
        <taxon>Wenxinia</taxon>
    </lineage>
</organism>
<accession>A0A0D0QC21</accession>
<feature type="transmembrane region" description="Helical" evidence="7">
    <location>
        <begin position="12"/>
        <end position="34"/>
    </location>
</feature>
<evidence type="ECO:0000313" key="10">
    <source>
        <dbReference type="Proteomes" id="UP000035100"/>
    </source>
</evidence>
<dbReference type="PANTHER" id="PTHR32243">
    <property type="entry name" value="MALTOSE TRANSPORT SYSTEM PERMEASE-RELATED"/>
    <property type="match status" value="1"/>
</dbReference>
<keyword evidence="10" id="KW-1185">Reference proteome</keyword>
<dbReference type="STRING" id="1123501.Wenmar_01417"/>
<dbReference type="PANTHER" id="PTHR32243:SF18">
    <property type="entry name" value="INNER MEMBRANE ABC TRANSPORTER PERMEASE PROTEIN YCJP"/>
    <property type="match status" value="1"/>
</dbReference>
<dbReference type="Pfam" id="PF00528">
    <property type="entry name" value="BPD_transp_1"/>
    <property type="match status" value="1"/>
</dbReference>
<comment type="caution">
    <text evidence="9">The sequence shown here is derived from an EMBL/GenBank/DDBJ whole genome shotgun (WGS) entry which is preliminary data.</text>
</comment>
<dbReference type="Gene3D" id="1.10.3720.10">
    <property type="entry name" value="MetI-like"/>
    <property type="match status" value="1"/>
</dbReference>
<evidence type="ECO:0000313" key="9">
    <source>
        <dbReference type="EMBL" id="KIQ69847.1"/>
    </source>
</evidence>
<feature type="transmembrane region" description="Helical" evidence="7">
    <location>
        <begin position="141"/>
        <end position="160"/>
    </location>
</feature>
<proteinExistence type="inferred from homology"/>
<dbReference type="InterPro" id="IPR000515">
    <property type="entry name" value="MetI-like"/>
</dbReference>
<evidence type="ECO:0000256" key="7">
    <source>
        <dbReference type="RuleBase" id="RU363032"/>
    </source>
</evidence>
<keyword evidence="3" id="KW-1003">Cell membrane</keyword>
<evidence type="ECO:0000256" key="6">
    <source>
        <dbReference type="ARBA" id="ARBA00023136"/>
    </source>
</evidence>
<feature type="transmembrane region" description="Helical" evidence="7">
    <location>
        <begin position="242"/>
        <end position="265"/>
    </location>
</feature>
<dbReference type="PROSITE" id="PS50928">
    <property type="entry name" value="ABC_TM1"/>
    <property type="match status" value="1"/>
</dbReference>
<evidence type="ECO:0000256" key="3">
    <source>
        <dbReference type="ARBA" id="ARBA00022475"/>
    </source>
</evidence>
<evidence type="ECO:0000256" key="2">
    <source>
        <dbReference type="ARBA" id="ARBA00022448"/>
    </source>
</evidence>
<feature type="domain" description="ABC transmembrane type-1" evidence="8">
    <location>
        <begin position="73"/>
        <end position="265"/>
    </location>
</feature>
<dbReference type="eggNOG" id="COG0395">
    <property type="taxonomic scope" value="Bacteria"/>
</dbReference>
<dbReference type="SUPFAM" id="SSF161098">
    <property type="entry name" value="MetI-like"/>
    <property type="match status" value="1"/>
</dbReference>
<sequence length="280" mass="31561">MINKYTLWEKVGLYAAIAVFLIFILAPFAEAFMVSLRPIESVFRVPYQFFSDDMTFAAYVDMWSEVPGLARYIFNSFFIAFCVTVLALICIIPAAYSFSRFDYRGRNSLLTAFLAINMVGAAVLIIPLYKLMFSLGLLNSYWSMILPGAAFTVPTGIFLMRSYFLRIPRELEEAAYVDGAGRVYTLWRVILPVALPGIVVVTITTFITAYAQQFLFALTFNGKDEFHPLTVGLYQFFGRERILWNQVMAASLVGTLPVLIVYVFLQKYIVAGLTAGAVKE</sequence>
<dbReference type="InterPro" id="IPR035906">
    <property type="entry name" value="MetI-like_sf"/>
</dbReference>
<name>A0A0D0QC21_9RHOB</name>
<reference evidence="9 10" key="1">
    <citation type="submission" date="2013-01" db="EMBL/GenBank/DDBJ databases">
        <authorList>
            <person name="Fiebig A."/>
            <person name="Goeker M."/>
            <person name="Klenk H.-P.P."/>
        </authorList>
    </citation>
    <scope>NUCLEOTIDE SEQUENCE [LARGE SCALE GENOMIC DNA]</scope>
    <source>
        <strain evidence="9 10">DSM 24838</strain>
    </source>
</reference>
<gene>
    <name evidence="9" type="ORF">Wenmar_01417</name>
</gene>
<dbReference type="EMBL" id="AONG01000008">
    <property type="protein sequence ID" value="KIQ69847.1"/>
    <property type="molecule type" value="Genomic_DNA"/>
</dbReference>
<dbReference type="GO" id="GO:0005886">
    <property type="term" value="C:plasma membrane"/>
    <property type="evidence" value="ECO:0007669"/>
    <property type="project" value="UniProtKB-SubCell"/>
</dbReference>
<evidence type="ECO:0000256" key="4">
    <source>
        <dbReference type="ARBA" id="ARBA00022692"/>
    </source>
</evidence>
<dbReference type="RefSeq" id="WP_018301222.1">
    <property type="nucleotide sequence ID" value="NZ_KB902276.1"/>
</dbReference>
<evidence type="ECO:0000259" key="8">
    <source>
        <dbReference type="PROSITE" id="PS50928"/>
    </source>
</evidence>
<feature type="transmembrane region" description="Helical" evidence="7">
    <location>
        <begin position="72"/>
        <end position="96"/>
    </location>
</feature>
<dbReference type="CDD" id="cd06261">
    <property type="entry name" value="TM_PBP2"/>
    <property type="match status" value="1"/>
</dbReference>
<comment type="similarity">
    <text evidence="7">Belongs to the binding-protein-dependent transport system permease family.</text>
</comment>
<evidence type="ECO:0000256" key="1">
    <source>
        <dbReference type="ARBA" id="ARBA00004651"/>
    </source>
</evidence>
<evidence type="ECO:0000256" key="5">
    <source>
        <dbReference type="ARBA" id="ARBA00022989"/>
    </source>
</evidence>
<dbReference type="OrthoDB" id="9815445at2"/>
<protein>
    <submittedName>
        <fullName evidence="9">Carbohydrate ABC transporter membrane protein 2, CUT1 family</fullName>
    </submittedName>
</protein>
<dbReference type="Proteomes" id="UP000035100">
    <property type="component" value="Unassembled WGS sequence"/>
</dbReference>
<dbReference type="GO" id="GO:0055085">
    <property type="term" value="P:transmembrane transport"/>
    <property type="evidence" value="ECO:0007669"/>
    <property type="project" value="InterPro"/>
</dbReference>
<keyword evidence="4 7" id="KW-0812">Transmembrane</keyword>
<keyword evidence="2 7" id="KW-0813">Transport</keyword>
<keyword evidence="5 7" id="KW-1133">Transmembrane helix</keyword>
<comment type="subcellular location">
    <subcellularLocation>
        <location evidence="1 7">Cell membrane</location>
        <topology evidence="1 7">Multi-pass membrane protein</topology>
    </subcellularLocation>
</comment>